<keyword evidence="3" id="KW-1185">Reference proteome</keyword>
<dbReference type="GO" id="GO:0051213">
    <property type="term" value="F:dioxygenase activity"/>
    <property type="evidence" value="ECO:0007669"/>
    <property type="project" value="UniProtKB-KW"/>
</dbReference>
<dbReference type="InterPro" id="IPR004360">
    <property type="entry name" value="Glyas_Fos-R_dOase_dom"/>
</dbReference>
<dbReference type="InterPro" id="IPR052164">
    <property type="entry name" value="Anthracycline_SecMetBiosynth"/>
</dbReference>
<gene>
    <name evidence="2" type="ORF">GA0116948_105299</name>
</gene>
<protein>
    <submittedName>
        <fullName evidence="2">Catechol 2,3-dioxygenase</fullName>
    </submittedName>
</protein>
<dbReference type="STRING" id="1335309.GA0116948_105299"/>
<dbReference type="Pfam" id="PF00903">
    <property type="entry name" value="Glyoxalase"/>
    <property type="match status" value="1"/>
</dbReference>
<evidence type="ECO:0000313" key="3">
    <source>
        <dbReference type="Proteomes" id="UP000242818"/>
    </source>
</evidence>
<dbReference type="SUPFAM" id="SSF54593">
    <property type="entry name" value="Glyoxalase/Bleomycin resistance protein/Dihydroxybiphenyl dioxygenase"/>
    <property type="match status" value="1"/>
</dbReference>
<dbReference type="OrthoDB" id="9799428at2"/>
<dbReference type="InterPro" id="IPR037523">
    <property type="entry name" value="VOC_core"/>
</dbReference>
<dbReference type="PANTHER" id="PTHR33993">
    <property type="entry name" value="GLYOXALASE-RELATED"/>
    <property type="match status" value="1"/>
</dbReference>
<dbReference type="PROSITE" id="PS51819">
    <property type="entry name" value="VOC"/>
    <property type="match status" value="1"/>
</dbReference>
<dbReference type="AlphaFoldDB" id="A0A1C4DIX0"/>
<accession>A0A1C4DIX0</accession>
<dbReference type="Gene3D" id="3.10.180.10">
    <property type="entry name" value="2,3-Dihydroxybiphenyl 1,2-Dioxygenase, domain 1"/>
    <property type="match status" value="1"/>
</dbReference>
<evidence type="ECO:0000259" key="1">
    <source>
        <dbReference type="PROSITE" id="PS51819"/>
    </source>
</evidence>
<feature type="domain" description="VOC" evidence="1">
    <location>
        <begin position="6"/>
        <end position="124"/>
    </location>
</feature>
<proteinExistence type="predicted"/>
<dbReference type="Proteomes" id="UP000242818">
    <property type="component" value="Unassembled WGS sequence"/>
</dbReference>
<sequence>MKKVTGIGGVFFKCKDPKKMTEWYKNNLGLNTNPWGGATFEWFEGTDSTKKGTTQWQPFPEATKYFEPSTQDFMINYRVENLEELVEQLKKNGVTIVDTIQTVDFGKFIHILDAEGNKVELWEPKD</sequence>
<evidence type="ECO:0000313" key="2">
    <source>
        <dbReference type="EMBL" id="SCC31294.1"/>
    </source>
</evidence>
<dbReference type="EMBL" id="FMAR01000005">
    <property type="protein sequence ID" value="SCC31294.1"/>
    <property type="molecule type" value="Genomic_DNA"/>
</dbReference>
<dbReference type="InterPro" id="IPR029068">
    <property type="entry name" value="Glyas_Bleomycin-R_OHBP_Dase"/>
</dbReference>
<keyword evidence="2" id="KW-0223">Dioxygenase</keyword>
<name>A0A1C4DIX0_9BACT</name>
<dbReference type="PANTHER" id="PTHR33993:SF5">
    <property type="entry name" value="GLYOXALASE"/>
    <property type="match status" value="1"/>
</dbReference>
<organism evidence="2 3">
    <name type="scientific">Chitinophaga costaii</name>
    <dbReference type="NCBI Taxonomy" id="1335309"/>
    <lineage>
        <taxon>Bacteria</taxon>
        <taxon>Pseudomonadati</taxon>
        <taxon>Bacteroidota</taxon>
        <taxon>Chitinophagia</taxon>
        <taxon>Chitinophagales</taxon>
        <taxon>Chitinophagaceae</taxon>
        <taxon>Chitinophaga</taxon>
    </lineage>
</organism>
<reference evidence="2 3" key="1">
    <citation type="submission" date="2016-08" db="EMBL/GenBank/DDBJ databases">
        <authorList>
            <person name="Seilhamer J.J."/>
        </authorList>
    </citation>
    <scope>NUCLEOTIDE SEQUENCE [LARGE SCALE GENOMIC DNA]</scope>
    <source>
        <strain evidence="2 3">A37T2</strain>
    </source>
</reference>
<keyword evidence="2" id="KW-0560">Oxidoreductase</keyword>